<dbReference type="Proteomes" id="UP000077752">
    <property type="component" value="Unassembled WGS sequence"/>
</dbReference>
<keyword evidence="5" id="KW-0812">Transmembrane</keyword>
<dbReference type="PANTHER" id="PTHR30093:SF34">
    <property type="entry name" value="PREPILIN PEPTIDASE-DEPENDENT PROTEIN D"/>
    <property type="match status" value="1"/>
</dbReference>
<proteinExistence type="inferred from homology"/>
<dbReference type="NCBIfam" id="TIGR02532">
    <property type="entry name" value="IV_pilin_GFxxxE"/>
    <property type="match status" value="1"/>
</dbReference>
<dbReference type="Pfam" id="PF00114">
    <property type="entry name" value="Pilin"/>
    <property type="match status" value="1"/>
</dbReference>
<evidence type="ECO:0000256" key="5">
    <source>
        <dbReference type="SAM" id="Phobius"/>
    </source>
</evidence>
<evidence type="ECO:0000256" key="4">
    <source>
        <dbReference type="RuleBase" id="RU000389"/>
    </source>
</evidence>
<dbReference type="RefSeq" id="WP_064304385.1">
    <property type="nucleotide sequence ID" value="NZ_LUCV01000044.1"/>
</dbReference>
<keyword evidence="4" id="KW-0281">Fimbrium</keyword>
<keyword evidence="5" id="KW-0472">Membrane</keyword>
<comment type="similarity">
    <text evidence="1 4">Belongs to the N-Me-Phe pilin family.</text>
</comment>
<gene>
    <name evidence="6" type="ORF">AYO28_25935</name>
</gene>
<dbReference type="GO" id="GO:0007155">
    <property type="term" value="P:cell adhesion"/>
    <property type="evidence" value="ECO:0007669"/>
    <property type="project" value="InterPro"/>
</dbReference>
<dbReference type="GO" id="GO:0043107">
    <property type="term" value="P:type IV pilus-dependent motility"/>
    <property type="evidence" value="ECO:0007669"/>
    <property type="project" value="TreeGrafter"/>
</dbReference>
<name>A0A177SEV5_PSEPU</name>
<evidence type="ECO:0000313" key="7">
    <source>
        <dbReference type="Proteomes" id="UP000077752"/>
    </source>
</evidence>
<dbReference type="Pfam" id="PF07963">
    <property type="entry name" value="N_methyl"/>
    <property type="match status" value="1"/>
</dbReference>
<protein>
    <recommendedName>
        <fullName evidence="3">Pilin</fullName>
    </recommendedName>
</protein>
<dbReference type="EMBL" id="LUCV01000044">
    <property type="protein sequence ID" value="OAI86025.1"/>
    <property type="molecule type" value="Genomic_DNA"/>
</dbReference>
<dbReference type="InterPro" id="IPR001082">
    <property type="entry name" value="Pilin"/>
</dbReference>
<dbReference type="PANTHER" id="PTHR30093">
    <property type="entry name" value="GENERAL SECRETION PATHWAY PROTEIN G"/>
    <property type="match status" value="1"/>
</dbReference>
<reference evidence="6 7" key="1">
    <citation type="submission" date="2016-03" db="EMBL/GenBank/DDBJ databases">
        <title>Draft Genome Assembly of Pseudomonas putida strain CBF10-2.</title>
        <authorList>
            <person name="Iyer R.S."/>
            <person name="Damania A."/>
        </authorList>
    </citation>
    <scope>NUCLEOTIDE SEQUENCE [LARGE SCALE GENOMIC DNA]</scope>
    <source>
        <strain evidence="6 7">CBF10-2</strain>
    </source>
</reference>
<dbReference type="Gene3D" id="3.30.700.10">
    <property type="entry name" value="Glycoprotein, Type 4 Pilin"/>
    <property type="match status" value="1"/>
</dbReference>
<accession>A0A177SEV5</accession>
<dbReference type="PROSITE" id="PS00409">
    <property type="entry name" value="PROKAR_NTER_METHYL"/>
    <property type="match status" value="1"/>
</dbReference>
<feature type="transmembrane region" description="Helical" evidence="5">
    <location>
        <begin position="12"/>
        <end position="30"/>
    </location>
</feature>
<organism evidence="6 7">
    <name type="scientific">Pseudomonas putida</name>
    <name type="common">Arthrobacter siderocapsulatus</name>
    <dbReference type="NCBI Taxonomy" id="303"/>
    <lineage>
        <taxon>Bacteria</taxon>
        <taxon>Pseudomonadati</taxon>
        <taxon>Pseudomonadota</taxon>
        <taxon>Gammaproteobacteria</taxon>
        <taxon>Pseudomonadales</taxon>
        <taxon>Pseudomonadaceae</taxon>
        <taxon>Pseudomonas</taxon>
    </lineage>
</organism>
<dbReference type="SUPFAM" id="SSF54523">
    <property type="entry name" value="Pili subunits"/>
    <property type="match status" value="1"/>
</dbReference>
<keyword evidence="5" id="KW-1133">Transmembrane helix</keyword>
<evidence type="ECO:0000256" key="3">
    <source>
        <dbReference type="ARBA" id="ARBA00029638"/>
    </source>
</evidence>
<dbReference type="InterPro" id="IPR045584">
    <property type="entry name" value="Pilin-like"/>
</dbReference>
<dbReference type="InterPro" id="IPR012902">
    <property type="entry name" value="N_methyl_site"/>
</dbReference>
<dbReference type="AlphaFoldDB" id="A0A177SEV5"/>
<evidence type="ECO:0000256" key="1">
    <source>
        <dbReference type="ARBA" id="ARBA00005233"/>
    </source>
</evidence>
<keyword evidence="2" id="KW-0488">Methylation</keyword>
<sequence length="138" mass="14263">MRMQRGITLIELMIVIAIIGLLMTIALPFYTDHQARTKATAGLAEISALKTAFEVRLSQAQDITGPTQLGGQERTAHCTITATGTASAGTGSITCALLDAPAPVQGKVLTLTRSASGWACSTDASEDLAPKGCTSTAQ</sequence>
<evidence type="ECO:0000313" key="6">
    <source>
        <dbReference type="EMBL" id="OAI86025.1"/>
    </source>
</evidence>
<dbReference type="GO" id="GO:0044096">
    <property type="term" value="C:type IV pilus"/>
    <property type="evidence" value="ECO:0007669"/>
    <property type="project" value="TreeGrafter"/>
</dbReference>
<comment type="caution">
    <text evidence="6">The sequence shown here is derived from an EMBL/GenBank/DDBJ whole genome shotgun (WGS) entry which is preliminary data.</text>
</comment>
<evidence type="ECO:0000256" key="2">
    <source>
        <dbReference type="ARBA" id="ARBA00022481"/>
    </source>
</evidence>